<evidence type="ECO:0000313" key="5">
    <source>
        <dbReference type="Proteomes" id="UP000194137"/>
    </source>
</evidence>
<dbReference type="GO" id="GO:0016887">
    <property type="term" value="F:ATP hydrolysis activity"/>
    <property type="evidence" value="ECO:0007669"/>
    <property type="project" value="InterPro"/>
</dbReference>
<dbReference type="RefSeq" id="WP_086089055.1">
    <property type="nucleotide sequence ID" value="NZ_CP021112.1"/>
</dbReference>
<dbReference type="SUPFAM" id="SSF52540">
    <property type="entry name" value="P-loop containing nucleoside triphosphate hydrolases"/>
    <property type="match status" value="1"/>
</dbReference>
<evidence type="ECO:0000256" key="1">
    <source>
        <dbReference type="ARBA" id="ARBA00022448"/>
    </source>
</evidence>
<dbReference type="PROSITE" id="PS50893">
    <property type="entry name" value="ABC_TRANSPORTER_2"/>
    <property type="match status" value="1"/>
</dbReference>
<accession>A0A1W6ZTI5</accession>
<reference evidence="4 5" key="1">
    <citation type="submission" date="2017-05" db="EMBL/GenBank/DDBJ databases">
        <title>Full genome sequence of Pseudorhodoplanes sinuspersici.</title>
        <authorList>
            <person name="Dastgheib S.M.M."/>
            <person name="Shavandi M."/>
            <person name="Tirandaz H."/>
        </authorList>
    </citation>
    <scope>NUCLEOTIDE SEQUENCE [LARGE SCALE GENOMIC DNA]</scope>
    <source>
        <strain evidence="4 5">RIPI110</strain>
    </source>
</reference>
<dbReference type="InterPro" id="IPR051120">
    <property type="entry name" value="ABC_AA/LPS_Transport"/>
</dbReference>
<dbReference type="Pfam" id="PF12399">
    <property type="entry name" value="BCA_ABC_TP_C"/>
    <property type="match status" value="1"/>
</dbReference>
<dbReference type="KEGG" id="psin:CAK95_17415"/>
<evidence type="ECO:0000256" key="2">
    <source>
        <dbReference type="ARBA" id="ARBA00022741"/>
    </source>
</evidence>
<dbReference type="STRING" id="1235591.CAK95_17415"/>
<dbReference type="InterPro" id="IPR027417">
    <property type="entry name" value="P-loop_NTPase"/>
</dbReference>
<keyword evidence="3 4" id="KW-0067">ATP-binding</keyword>
<dbReference type="GO" id="GO:0005886">
    <property type="term" value="C:plasma membrane"/>
    <property type="evidence" value="ECO:0007669"/>
    <property type="project" value="TreeGrafter"/>
</dbReference>
<dbReference type="OrthoDB" id="7158404at2"/>
<keyword evidence="2" id="KW-0547">Nucleotide-binding</keyword>
<dbReference type="Proteomes" id="UP000194137">
    <property type="component" value="Chromosome"/>
</dbReference>
<dbReference type="InterPro" id="IPR003439">
    <property type="entry name" value="ABC_transporter-like_ATP-bd"/>
</dbReference>
<dbReference type="EMBL" id="CP021112">
    <property type="protein sequence ID" value="ARQ00660.1"/>
    <property type="molecule type" value="Genomic_DNA"/>
</dbReference>
<name>A0A1W6ZTI5_9HYPH</name>
<dbReference type="GO" id="GO:0042941">
    <property type="term" value="P:D-alanine transmembrane transport"/>
    <property type="evidence" value="ECO:0007669"/>
    <property type="project" value="TreeGrafter"/>
</dbReference>
<protein>
    <submittedName>
        <fullName evidence="4">High-affinity branched-chain amino acid ABC transporter ATP-binding protein LivG</fullName>
    </submittedName>
</protein>
<dbReference type="GO" id="GO:0015192">
    <property type="term" value="F:L-phenylalanine transmembrane transporter activity"/>
    <property type="evidence" value="ECO:0007669"/>
    <property type="project" value="TreeGrafter"/>
</dbReference>
<evidence type="ECO:0000313" key="4">
    <source>
        <dbReference type="EMBL" id="ARQ00660.1"/>
    </source>
</evidence>
<keyword evidence="1" id="KW-0813">Transport</keyword>
<dbReference type="GO" id="GO:0015188">
    <property type="term" value="F:L-isoleucine transmembrane transporter activity"/>
    <property type="evidence" value="ECO:0007669"/>
    <property type="project" value="TreeGrafter"/>
</dbReference>
<dbReference type="SMART" id="SM00382">
    <property type="entry name" value="AAA"/>
    <property type="match status" value="1"/>
</dbReference>
<evidence type="ECO:0000256" key="3">
    <source>
        <dbReference type="ARBA" id="ARBA00022840"/>
    </source>
</evidence>
<sequence length="270" mass="28867">MSVLAADDLGVQFGGLKAVDGVTFSVNQGEIFAIIGPNGAGKTTLFNLISGLYVPSRGKVMLNGQDVTNLPAHLLARRGLSRTFQNLQIFFRMTAAENVMVGCHLHENRNVLAHLLRLPSVISQNRKSRQRADELLALVGLSGLADRPAGELPYGALKRLEIARALAAEPQVLLLDEPAAGCNAVETAEVDAVIQKIAAQGITVVLVEHDMKLVMKISNRIHVLDQGRTLAQGTAQEIRANPAVIAAYLGAQASEEVGQEIVQEVSDADR</sequence>
<dbReference type="GO" id="GO:1903806">
    <property type="term" value="P:L-isoleucine import across plasma membrane"/>
    <property type="evidence" value="ECO:0007669"/>
    <property type="project" value="TreeGrafter"/>
</dbReference>
<dbReference type="GO" id="GO:0005304">
    <property type="term" value="F:L-valine transmembrane transporter activity"/>
    <property type="evidence" value="ECO:0007669"/>
    <property type="project" value="TreeGrafter"/>
</dbReference>
<dbReference type="GO" id="GO:1903805">
    <property type="term" value="P:L-valine import across plasma membrane"/>
    <property type="evidence" value="ECO:0007669"/>
    <property type="project" value="TreeGrafter"/>
</dbReference>
<dbReference type="CDD" id="cd03219">
    <property type="entry name" value="ABC_Mj1267_LivG_branched"/>
    <property type="match status" value="1"/>
</dbReference>
<dbReference type="PANTHER" id="PTHR45772">
    <property type="entry name" value="CONSERVED COMPONENT OF ABC TRANSPORTER FOR NATURAL AMINO ACIDS-RELATED"/>
    <property type="match status" value="1"/>
</dbReference>
<keyword evidence="5" id="KW-1185">Reference proteome</keyword>
<dbReference type="AlphaFoldDB" id="A0A1W6ZTI5"/>
<gene>
    <name evidence="4" type="primary">livG</name>
    <name evidence="4" type="ORF">CAK95_17415</name>
</gene>
<dbReference type="PANTHER" id="PTHR45772:SF7">
    <property type="entry name" value="AMINO ACID ABC TRANSPORTER ATP-BINDING PROTEIN"/>
    <property type="match status" value="1"/>
</dbReference>
<proteinExistence type="predicted"/>
<dbReference type="GO" id="GO:0015808">
    <property type="term" value="P:L-alanine transport"/>
    <property type="evidence" value="ECO:0007669"/>
    <property type="project" value="TreeGrafter"/>
</dbReference>
<dbReference type="FunFam" id="3.40.50.300:FF:000421">
    <property type="entry name" value="Branched-chain amino acid ABC transporter ATP-binding protein"/>
    <property type="match status" value="1"/>
</dbReference>
<dbReference type="Gene3D" id="3.40.50.300">
    <property type="entry name" value="P-loop containing nucleotide triphosphate hydrolases"/>
    <property type="match status" value="1"/>
</dbReference>
<dbReference type="GO" id="GO:0005524">
    <property type="term" value="F:ATP binding"/>
    <property type="evidence" value="ECO:0007669"/>
    <property type="project" value="UniProtKB-KW"/>
</dbReference>
<dbReference type="Pfam" id="PF00005">
    <property type="entry name" value="ABC_tran"/>
    <property type="match status" value="1"/>
</dbReference>
<dbReference type="InterPro" id="IPR003593">
    <property type="entry name" value="AAA+_ATPase"/>
</dbReference>
<dbReference type="InterPro" id="IPR032823">
    <property type="entry name" value="BCA_ABC_TP_C"/>
</dbReference>
<organism evidence="4 5">
    <name type="scientific">Pseudorhodoplanes sinuspersici</name>
    <dbReference type="NCBI Taxonomy" id="1235591"/>
    <lineage>
        <taxon>Bacteria</taxon>
        <taxon>Pseudomonadati</taxon>
        <taxon>Pseudomonadota</taxon>
        <taxon>Alphaproteobacteria</taxon>
        <taxon>Hyphomicrobiales</taxon>
        <taxon>Pseudorhodoplanes</taxon>
    </lineage>
</organism>